<dbReference type="Proteomes" id="UP000184465">
    <property type="component" value="Unassembled WGS sequence"/>
</dbReference>
<keyword evidence="1" id="KW-0677">Repeat</keyword>
<evidence type="ECO:0000256" key="3">
    <source>
        <dbReference type="PROSITE-ProRule" id="PRU00339"/>
    </source>
</evidence>
<organism evidence="4 5">
    <name type="scientific">Paramaledivibacter caminithermalis (strain DSM 15212 / CIP 107654 / DViRD3)</name>
    <name type="common">Clostridium caminithermale</name>
    <dbReference type="NCBI Taxonomy" id="1121301"/>
    <lineage>
        <taxon>Bacteria</taxon>
        <taxon>Bacillati</taxon>
        <taxon>Bacillota</taxon>
        <taxon>Clostridia</taxon>
        <taxon>Peptostreptococcales</taxon>
        <taxon>Caminicellaceae</taxon>
        <taxon>Paramaledivibacter</taxon>
    </lineage>
</organism>
<gene>
    <name evidence="4" type="ORF">SAMN02745912_03491</name>
</gene>
<dbReference type="InterPro" id="IPR011990">
    <property type="entry name" value="TPR-like_helical_dom_sf"/>
</dbReference>
<proteinExistence type="predicted"/>
<dbReference type="InterPro" id="IPR051685">
    <property type="entry name" value="Ycf3/AcsC/BcsC/TPR_MFPF"/>
</dbReference>
<evidence type="ECO:0000313" key="5">
    <source>
        <dbReference type="Proteomes" id="UP000184465"/>
    </source>
</evidence>
<reference evidence="4 5" key="1">
    <citation type="submission" date="2016-11" db="EMBL/GenBank/DDBJ databases">
        <authorList>
            <person name="Jaros S."/>
            <person name="Januszkiewicz K."/>
            <person name="Wedrychowicz H."/>
        </authorList>
    </citation>
    <scope>NUCLEOTIDE SEQUENCE [LARGE SCALE GENOMIC DNA]</scope>
    <source>
        <strain evidence="4 5">DSM 15212</strain>
    </source>
</reference>
<dbReference type="Pfam" id="PF13424">
    <property type="entry name" value="TPR_12"/>
    <property type="match status" value="1"/>
</dbReference>
<dbReference type="Gene3D" id="1.25.40.10">
    <property type="entry name" value="Tetratricopeptide repeat domain"/>
    <property type="match status" value="2"/>
</dbReference>
<feature type="repeat" description="TPR" evidence="3">
    <location>
        <begin position="291"/>
        <end position="324"/>
    </location>
</feature>
<evidence type="ECO:0000313" key="4">
    <source>
        <dbReference type="EMBL" id="SHK49907.1"/>
    </source>
</evidence>
<dbReference type="EMBL" id="FRAG01000074">
    <property type="protein sequence ID" value="SHK49907.1"/>
    <property type="molecule type" value="Genomic_DNA"/>
</dbReference>
<dbReference type="STRING" id="1121301.SAMN02745912_03491"/>
<evidence type="ECO:0000256" key="2">
    <source>
        <dbReference type="ARBA" id="ARBA00022803"/>
    </source>
</evidence>
<dbReference type="PANTHER" id="PTHR44943">
    <property type="entry name" value="CELLULOSE SYNTHASE OPERON PROTEIN C"/>
    <property type="match status" value="1"/>
</dbReference>
<dbReference type="AlphaFoldDB" id="A0A1M6SZ25"/>
<feature type="repeat" description="TPR" evidence="3">
    <location>
        <begin position="257"/>
        <end position="290"/>
    </location>
</feature>
<dbReference type="Pfam" id="PF13174">
    <property type="entry name" value="TPR_6"/>
    <property type="match status" value="1"/>
</dbReference>
<accession>A0A1M6SZ25</accession>
<dbReference type="InterPro" id="IPR019734">
    <property type="entry name" value="TPR_rpt"/>
</dbReference>
<evidence type="ECO:0000256" key="1">
    <source>
        <dbReference type="ARBA" id="ARBA00022737"/>
    </source>
</evidence>
<dbReference type="PROSITE" id="PS50005">
    <property type="entry name" value="TPR"/>
    <property type="match status" value="3"/>
</dbReference>
<name>A0A1M6SZ25_PARC5</name>
<keyword evidence="5" id="KW-1185">Reference proteome</keyword>
<protein>
    <submittedName>
        <fullName evidence="4">Tetratricopeptide repeat-containing protein</fullName>
    </submittedName>
</protein>
<sequence>MFERIEKYLKDKVNDVVFINLKENKKFEVKGFIFDDAIPLPMPLNEVVTKVKDENDTKDISIIKIIQGMVYIMGIDSRFRYNDVYKEFLKTFDKDIINVILKQGFKSIEAGNKIEGLICFKACLYIDDNNLDSLYNYARCAEELANEWGGKYNKDFEDEAIEVFERITETYPDFSLSYYHLGFHYINKKLYKKAEKTWNKCIDIGIDENKEMEIINKLSEIDYKIQYEEGYNLVLSGRPHEALEKLLPLEEKYSDWWNLQFFIGLAHRHLRDFENALNHFEKAHRIVPRQVDVLNEIGLCNISLGRINEAIKSFEEALNIKADHSEILCNLGIAYLEAGNFIKANEYVRKSYEINPHDEITKAWVTKIESMNY</sequence>
<dbReference type="SMART" id="SM00028">
    <property type="entry name" value="TPR"/>
    <property type="match status" value="5"/>
</dbReference>
<feature type="repeat" description="TPR" evidence="3">
    <location>
        <begin position="325"/>
        <end position="358"/>
    </location>
</feature>
<dbReference type="SUPFAM" id="SSF48452">
    <property type="entry name" value="TPR-like"/>
    <property type="match status" value="1"/>
</dbReference>
<dbReference type="RefSeq" id="WP_073153004.1">
    <property type="nucleotide sequence ID" value="NZ_FRAG01000074.1"/>
</dbReference>
<dbReference type="OrthoDB" id="358807at2"/>
<dbReference type="PANTHER" id="PTHR44943:SF8">
    <property type="entry name" value="TPR REPEAT-CONTAINING PROTEIN MJ0263"/>
    <property type="match status" value="1"/>
</dbReference>
<keyword evidence="2 3" id="KW-0802">TPR repeat</keyword>